<dbReference type="Gene3D" id="2.160.20.80">
    <property type="entry name" value="E3 ubiquitin-protein ligase SopA"/>
    <property type="match status" value="1"/>
</dbReference>
<organism evidence="2 3">
    <name type="scientific">Clostridium isatidis</name>
    <dbReference type="NCBI Taxonomy" id="182773"/>
    <lineage>
        <taxon>Bacteria</taxon>
        <taxon>Bacillati</taxon>
        <taxon>Bacillota</taxon>
        <taxon>Clostridia</taxon>
        <taxon>Eubacteriales</taxon>
        <taxon>Clostridiaceae</taxon>
        <taxon>Clostridium</taxon>
    </lineage>
</organism>
<sequence length="394" mass="45885">MAYINFKEEIYKAEIQLDKRMQNNTKLFNYIKERKNLSSKYNPDEVYSYKEFNSKIFGGGHSRLEEEFIEIIDLDIVCTKFINCKFSNIKFKNCRFIGCYFIECSFFGAGVTFEGCSFVKEESSTPPNLNKEDNLSCNFTLCEIYSKFYSCNLSYVIFDSCNINNTNFELSYMRSMIIINTDLKMIKIKDTDLSGIKIVNTYIEDFEFDDKDKSKLDEKAFIDKIKLRYKTRDEYEGIYQVYENIADKFKENNLGNNFGEYYFLCRKTQRKALKPIPRLISLFGYLTCGYGERPSYTLIFSFVMILIFSILYLIFGIIVDEKLIRYTSLQGIEFRQFLKDFNESLNLSVGAFASVGVNEATPAPMSYFINNIEMILGLILNGIGIGSLVKKIVR</sequence>
<evidence type="ECO:0000313" key="2">
    <source>
        <dbReference type="EMBL" id="ASW43723.1"/>
    </source>
</evidence>
<name>A0A343JDW5_9CLOT</name>
<dbReference type="Proteomes" id="UP000264883">
    <property type="component" value="Chromosome"/>
</dbReference>
<dbReference type="AlphaFoldDB" id="A0A343JDW5"/>
<dbReference type="OrthoDB" id="268207at2"/>
<reference evidence="2 3" key="1">
    <citation type="submission" date="2016-08" db="EMBL/GenBank/DDBJ databases">
        <title>Complete Genome Sequence Of The Indigo Reducing Clostridium isatidis DSM15098.</title>
        <authorList>
            <person name="Little G.T."/>
            <person name="Minton N.P."/>
        </authorList>
    </citation>
    <scope>NUCLEOTIDE SEQUENCE [LARGE SCALE GENOMIC DNA]</scope>
    <source>
        <strain evidence="2 3">DSM 15098</strain>
    </source>
</reference>
<dbReference type="InterPro" id="IPR001646">
    <property type="entry name" value="5peptide_repeat"/>
</dbReference>
<keyword evidence="1" id="KW-0812">Transmembrane</keyword>
<keyword evidence="1" id="KW-0472">Membrane</keyword>
<evidence type="ECO:0000313" key="3">
    <source>
        <dbReference type="Proteomes" id="UP000264883"/>
    </source>
</evidence>
<dbReference type="RefSeq" id="WP_119865857.1">
    <property type="nucleotide sequence ID" value="NZ_CP016786.1"/>
</dbReference>
<accession>A0A343JDW5</accession>
<dbReference type="EMBL" id="CP016786">
    <property type="protein sequence ID" value="ASW43723.1"/>
    <property type="molecule type" value="Genomic_DNA"/>
</dbReference>
<keyword evidence="3" id="KW-1185">Reference proteome</keyword>
<keyword evidence="1" id="KW-1133">Transmembrane helix</keyword>
<proteinExistence type="predicted"/>
<dbReference type="SUPFAM" id="SSF141571">
    <property type="entry name" value="Pentapeptide repeat-like"/>
    <property type="match status" value="1"/>
</dbReference>
<dbReference type="Pfam" id="PF13576">
    <property type="entry name" value="Pentapeptide_3"/>
    <property type="match status" value="1"/>
</dbReference>
<dbReference type="KEGG" id="cia:BEN51_09585"/>
<protein>
    <recommendedName>
        <fullName evidence="4">Pentapeptide repeat-containing protein</fullName>
    </recommendedName>
</protein>
<feature type="transmembrane region" description="Helical" evidence="1">
    <location>
        <begin position="296"/>
        <end position="319"/>
    </location>
</feature>
<gene>
    <name evidence="2" type="ORF">BEN51_09585</name>
</gene>
<evidence type="ECO:0008006" key="4">
    <source>
        <dbReference type="Google" id="ProtNLM"/>
    </source>
</evidence>
<evidence type="ECO:0000256" key="1">
    <source>
        <dbReference type="SAM" id="Phobius"/>
    </source>
</evidence>